<feature type="compositionally biased region" description="Low complexity" evidence="3">
    <location>
        <begin position="226"/>
        <end position="247"/>
    </location>
</feature>
<gene>
    <name evidence="5" type="ORF">CAUJ_LOCUS4518</name>
</gene>
<proteinExistence type="predicted"/>
<keyword evidence="2" id="KW-0539">Nucleus</keyword>
<keyword evidence="6" id="KW-1185">Reference proteome</keyword>
<feature type="region of interest" description="Disordered" evidence="3">
    <location>
        <begin position="215"/>
        <end position="292"/>
    </location>
</feature>
<comment type="subcellular location">
    <subcellularLocation>
        <location evidence="1">Nucleus</location>
    </subcellularLocation>
</comment>
<feature type="region of interest" description="Disordered" evidence="3">
    <location>
        <begin position="1"/>
        <end position="81"/>
    </location>
</feature>
<reference evidence="5" key="1">
    <citation type="submission" date="2020-10" db="EMBL/GenBank/DDBJ databases">
        <authorList>
            <person name="Kikuchi T."/>
        </authorList>
    </citation>
    <scope>NUCLEOTIDE SEQUENCE</scope>
    <source>
        <strain evidence="5">NKZ352</strain>
    </source>
</reference>
<sequence>MSEAAEEAESAVDKETEEDLPNDEPMDLSQPSIKTEPDPETAVEVKPLLLEDDEASNDTIRSQETQSSHETLSSTSSINGEEAEIKKEVLEEDFVEVKQDGITEETAKENEVLKVAPPRKKRAPVRNSIICQFLEAVEDPVPCKQRAILGFKFCIRHILRDPTAPYIQCEHHRKPKNKKDLATRCTNAIRVNPDVDQEKFCSTHLIMNGLKEAKRKNSVVVPADTQSDSRVPSPSSSNDSQPSSRAPSPVPKEPESIETQEPKETKESKELKEPKEPKIVAAPSARELDLEEDALPPITIPPLTLKPVTPVAEAVPPKPLSSKEMAATPFLRKEIMRRLHRLHQRRLPINPKTRMPLSIREKQAIVMRGLQHMIRLRPSALASRLRKKSNVCVSPQILTYWRKYVARRMRMIQNARMPFKRILTQPLLAQKIAKAGVARSLVQRHVLYHLRNKPLASFAPPLPSGPKKVPTGFPATNVIKLNQKQQPRKMVGQYRAIPAVDEICLTMEDLDYDKTDMFPFGLEPSDDEDPFEDPVLQPSVSIDVKQEEIKMEVFMARRQLRMERKFLVKEAPLNAPLMFAAKKYPMSVGAALVQRNSFEPPLPFKRPPCGLRRCYFLGPNNTRCDRTCLPDANHCVEHILINVDQKLFSYCMQSGCRRPVNAIDYILWDGKCERHRKSREEKYGEFPVYDDDASNMDVKLDGYWGRDGVEEDDSDEDEEEGDELGDVEDNDEDEEDEELSDEAGGSEEERSEGSDVDDEQEDEEDMEGHEGDEDLDEEEEVEEEDEEEEEAEKVEDEDSDNGDPPI</sequence>
<organism evidence="5 6">
    <name type="scientific">Caenorhabditis auriculariae</name>
    <dbReference type="NCBI Taxonomy" id="2777116"/>
    <lineage>
        <taxon>Eukaryota</taxon>
        <taxon>Metazoa</taxon>
        <taxon>Ecdysozoa</taxon>
        <taxon>Nematoda</taxon>
        <taxon>Chromadorea</taxon>
        <taxon>Rhabditida</taxon>
        <taxon>Rhabditina</taxon>
        <taxon>Rhabditomorpha</taxon>
        <taxon>Rhabditoidea</taxon>
        <taxon>Rhabditidae</taxon>
        <taxon>Peloderinae</taxon>
        <taxon>Caenorhabditis</taxon>
    </lineage>
</organism>
<evidence type="ECO:0000256" key="1">
    <source>
        <dbReference type="ARBA" id="ARBA00004123"/>
    </source>
</evidence>
<protein>
    <recommendedName>
        <fullName evidence="4">KANL2-like probable zinc-finger domain-containing protein</fullName>
    </recommendedName>
</protein>
<dbReference type="EMBL" id="CAJGYM010000008">
    <property type="protein sequence ID" value="CAD6188599.1"/>
    <property type="molecule type" value="Genomic_DNA"/>
</dbReference>
<evidence type="ECO:0000313" key="5">
    <source>
        <dbReference type="EMBL" id="CAD6188599.1"/>
    </source>
</evidence>
<feature type="compositionally biased region" description="Low complexity" evidence="3">
    <location>
        <begin position="62"/>
        <end position="77"/>
    </location>
</feature>
<evidence type="ECO:0000256" key="3">
    <source>
        <dbReference type="SAM" id="MobiDB-lite"/>
    </source>
</evidence>
<dbReference type="PANTHER" id="PTHR16198:SF2">
    <property type="entry name" value="INO80 COMPLEX SUBUNIT D"/>
    <property type="match status" value="1"/>
</dbReference>
<evidence type="ECO:0000313" key="6">
    <source>
        <dbReference type="Proteomes" id="UP000835052"/>
    </source>
</evidence>
<dbReference type="PANTHER" id="PTHR16198">
    <property type="match status" value="1"/>
</dbReference>
<dbReference type="AlphaFoldDB" id="A0A8S1GYR4"/>
<feature type="compositionally biased region" description="Acidic residues" evidence="3">
    <location>
        <begin position="1"/>
        <end position="26"/>
    </location>
</feature>
<name>A0A8S1GYR4_9PELO</name>
<feature type="compositionally biased region" description="Acidic residues" evidence="3">
    <location>
        <begin position="754"/>
        <end position="806"/>
    </location>
</feature>
<dbReference type="GO" id="GO:0005634">
    <property type="term" value="C:nucleus"/>
    <property type="evidence" value="ECO:0007669"/>
    <property type="project" value="UniProtKB-SubCell"/>
</dbReference>
<feature type="compositionally biased region" description="Acidic residues" evidence="3">
    <location>
        <begin position="709"/>
        <end position="746"/>
    </location>
</feature>
<accession>A0A8S1GYR4</accession>
<feature type="region of interest" description="Disordered" evidence="3">
    <location>
        <begin position="687"/>
        <end position="806"/>
    </location>
</feature>
<evidence type="ECO:0000259" key="4">
    <source>
        <dbReference type="Pfam" id="PF13891"/>
    </source>
</evidence>
<feature type="compositionally biased region" description="Basic and acidic residues" evidence="3">
    <location>
        <begin position="252"/>
        <end position="278"/>
    </location>
</feature>
<feature type="domain" description="KANL2-like probable zinc-finger" evidence="4">
    <location>
        <begin position="141"/>
        <end position="204"/>
    </location>
</feature>
<comment type="caution">
    <text evidence="5">The sequence shown here is derived from an EMBL/GenBank/DDBJ whole genome shotgun (WGS) entry which is preliminary data.</text>
</comment>
<dbReference type="Proteomes" id="UP000835052">
    <property type="component" value="Unassembled WGS sequence"/>
</dbReference>
<dbReference type="OrthoDB" id="10038011at2759"/>
<dbReference type="InterPro" id="IPR025927">
    <property type="entry name" value="Znf_KANL2-like"/>
</dbReference>
<evidence type="ECO:0000256" key="2">
    <source>
        <dbReference type="ARBA" id="ARBA00023242"/>
    </source>
</evidence>
<dbReference type="Pfam" id="PF13891">
    <property type="entry name" value="zf-C3HC3H_KANSL2"/>
    <property type="match status" value="2"/>
</dbReference>
<feature type="domain" description="KANL2-like probable zinc-finger" evidence="4">
    <location>
        <begin position="621"/>
        <end position="675"/>
    </location>
</feature>